<gene>
    <name evidence="8" type="ORF">GCM10020369_77320</name>
</gene>
<feature type="transmembrane region" description="Helical" evidence="7">
    <location>
        <begin position="85"/>
        <end position="102"/>
    </location>
</feature>
<comment type="caution">
    <text evidence="8">The sequence shown here is derived from an EMBL/GenBank/DDBJ whole genome shotgun (WGS) entry which is preliminary data.</text>
</comment>
<evidence type="ECO:0000256" key="4">
    <source>
        <dbReference type="ARBA" id="ARBA00022989"/>
    </source>
</evidence>
<keyword evidence="4 7" id="KW-1133">Transmembrane helix</keyword>
<sequence>MKKLRGNNAAGLADQLVSAGANAATGLLVLPFLAPAEAGAVLFAIGVGYFAIGIARALVGDVLLTYSARYGDAERARQAADATKTAGALGLLAALIAVVAWATGPDFLSELVWLAPFLPFVLVHDAGRYVFLAARRPQRALLSDLTYIAVQGIVLTGLLVAGYRDGAVFLCAWGIGGIAGALSFLIRARINVFDLRRGDLRGWVKETRHLSGWLTLTALLGQAQVQFVYTLVTGLLTPTALSMLRAAQYGLLMPAQNLQMAVSSLLVPRMSRLAGAGDAAGLSRLLRRALTATALCGLVPVALSPLAGPVLDAILPKYAQAATIALPVALQAAIYLVQVPFTAALRGMQRVRSLFVQYVVFVAAQVTCLIAGTLAFELRGAAWGMMAGSAVGLVAMVVLYRRAHSRLEPTDPAEPEPETPPQPETPPTVADENAGPTPVR</sequence>
<dbReference type="InterPro" id="IPR050833">
    <property type="entry name" value="Poly_Biosynth_Transport"/>
</dbReference>
<feature type="transmembrane region" description="Helical" evidence="7">
    <location>
        <begin position="12"/>
        <end position="34"/>
    </location>
</feature>
<evidence type="ECO:0000256" key="6">
    <source>
        <dbReference type="SAM" id="MobiDB-lite"/>
    </source>
</evidence>
<proteinExistence type="predicted"/>
<feature type="transmembrane region" description="Helical" evidence="7">
    <location>
        <begin position="289"/>
        <end position="307"/>
    </location>
</feature>
<evidence type="ECO:0000256" key="3">
    <source>
        <dbReference type="ARBA" id="ARBA00022692"/>
    </source>
</evidence>
<feature type="transmembrane region" description="Helical" evidence="7">
    <location>
        <begin position="355"/>
        <end position="376"/>
    </location>
</feature>
<keyword evidence="3 7" id="KW-0812">Transmembrane</keyword>
<evidence type="ECO:0000256" key="5">
    <source>
        <dbReference type="ARBA" id="ARBA00023136"/>
    </source>
</evidence>
<evidence type="ECO:0000313" key="8">
    <source>
        <dbReference type="EMBL" id="GAA3397357.1"/>
    </source>
</evidence>
<dbReference type="Proteomes" id="UP001501676">
    <property type="component" value="Unassembled WGS sequence"/>
</dbReference>
<feature type="transmembrane region" description="Helical" evidence="7">
    <location>
        <begin position="210"/>
        <end position="229"/>
    </location>
</feature>
<feature type="transmembrane region" description="Helical" evidence="7">
    <location>
        <begin position="249"/>
        <end position="268"/>
    </location>
</feature>
<feature type="transmembrane region" description="Helical" evidence="7">
    <location>
        <begin position="167"/>
        <end position="190"/>
    </location>
</feature>
<comment type="subcellular location">
    <subcellularLocation>
        <location evidence="1">Cell membrane</location>
        <topology evidence="1">Multi-pass membrane protein</topology>
    </subcellularLocation>
</comment>
<dbReference type="PANTHER" id="PTHR30250:SF26">
    <property type="entry name" value="PSMA PROTEIN"/>
    <property type="match status" value="1"/>
</dbReference>
<reference evidence="9" key="1">
    <citation type="journal article" date="2019" name="Int. J. Syst. Evol. Microbiol.">
        <title>The Global Catalogue of Microorganisms (GCM) 10K type strain sequencing project: providing services to taxonomists for standard genome sequencing and annotation.</title>
        <authorList>
            <consortium name="The Broad Institute Genomics Platform"/>
            <consortium name="The Broad Institute Genome Sequencing Center for Infectious Disease"/>
            <person name="Wu L."/>
            <person name="Ma J."/>
        </authorList>
    </citation>
    <scope>NUCLEOTIDE SEQUENCE [LARGE SCALE GENOMIC DNA]</scope>
    <source>
        <strain evidence="9">JCM 9458</strain>
    </source>
</reference>
<dbReference type="RefSeq" id="WP_345733289.1">
    <property type="nucleotide sequence ID" value="NZ_BAAAYN010000064.1"/>
</dbReference>
<feature type="transmembrane region" description="Helical" evidence="7">
    <location>
        <begin position="319"/>
        <end position="343"/>
    </location>
</feature>
<feature type="region of interest" description="Disordered" evidence="6">
    <location>
        <begin position="407"/>
        <end position="440"/>
    </location>
</feature>
<protein>
    <submittedName>
        <fullName evidence="8">Uncharacterized protein</fullName>
    </submittedName>
</protein>
<dbReference type="PANTHER" id="PTHR30250">
    <property type="entry name" value="PST FAMILY PREDICTED COLANIC ACID TRANSPORTER"/>
    <property type="match status" value="1"/>
</dbReference>
<evidence type="ECO:0000256" key="7">
    <source>
        <dbReference type="SAM" id="Phobius"/>
    </source>
</evidence>
<feature type="transmembrane region" description="Helical" evidence="7">
    <location>
        <begin position="382"/>
        <end position="400"/>
    </location>
</feature>
<accession>A0ABP6TBE9</accession>
<dbReference type="EMBL" id="BAAAYN010000064">
    <property type="protein sequence ID" value="GAA3397357.1"/>
    <property type="molecule type" value="Genomic_DNA"/>
</dbReference>
<feature type="transmembrane region" description="Helical" evidence="7">
    <location>
        <begin position="141"/>
        <end position="161"/>
    </location>
</feature>
<evidence type="ECO:0000256" key="2">
    <source>
        <dbReference type="ARBA" id="ARBA00022475"/>
    </source>
</evidence>
<feature type="transmembrane region" description="Helical" evidence="7">
    <location>
        <begin position="40"/>
        <end position="64"/>
    </location>
</feature>
<keyword evidence="2" id="KW-1003">Cell membrane</keyword>
<organism evidence="8 9">
    <name type="scientific">Cryptosporangium minutisporangium</name>
    <dbReference type="NCBI Taxonomy" id="113569"/>
    <lineage>
        <taxon>Bacteria</taxon>
        <taxon>Bacillati</taxon>
        <taxon>Actinomycetota</taxon>
        <taxon>Actinomycetes</taxon>
        <taxon>Cryptosporangiales</taxon>
        <taxon>Cryptosporangiaceae</taxon>
        <taxon>Cryptosporangium</taxon>
    </lineage>
</organism>
<evidence type="ECO:0000313" key="9">
    <source>
        <dbReference type="Proteomes" id="UP001501676"/>
    </source>
</evidence>
<feature type="transmembrane region" description="Helical" evidence="7">
    <location>
        <begin position="114"/>
        <end position="134"/>
    </location>
</feature>
<evidence type="ECO:0000256" key="1">
    <source>
        <dbReference type="ARBA" id="ARBA00004651"/>
    </source>
</evidence>
<keyword evidence="5 7" id="KW-0472">Membrane</keyword>
<name>A0ABP6TBE9_9ACTN</name>
<keyword evidence="9" id="KW-1185">Reference proteome</keyword>